<name>A0A010RHB4_9PEZI</name>
<evidence type="ECO:0000313" key="2">
    <source>
        <dbReference type="Proteomes" id="UP000020467"/>
    </source>
</evidence>
<comment type="caution">
    <text evidence="1">The sequence shown here is derived from an EMBL/GenBank/DDBJ whole genome shotgun (WGS) entry which is preliminary data.</text>
</comment>
<proteinExistence type="predicted"/>
<dbReference type="KEGG" id="cfj:CFIO01_04034"/>
<reference evidence="1 2" key="1">
    <citation type="submission" date="2014-02" db="EMBL/GenBank/DDBJ databases">
        <title>The genome sequence of Colletotrichum fioriniae PJ7.</title>
        <authorList>
            <person name="Baroncelli R."/>
            <person name="Thon M.R."/>
        </authorList>
    </citation>
    <scope>NUCLEOTIDE SEQUENCE [LARGE SCALE GENOMIC DNA]</scope>
    <source>
        <strain evidence="1 2">PJ7</strain>
    </source>
</reference>
<dbReference type="Proteomes" id="UP000020467">
    <property type="component" value="Unassembled WGS sequence"/>
</dbReference>
<sequence>MDREKRRFHMFHVWVEREQEDSGGGGQEKAQSSHQRYCWGAYHAVYFVGKAGKYERNAPLFPLYLAAWLVETLRSRLWIVPVLRIPDMWVVCIPVVALFLFQRSLAHGETGERGENPTPVEGLGYSSATDHMAGMHVSSPHIIFLTPPVAKRVIGLLSSRPEGYTE</sequence>
<protein>
    <submittedName>
        <fullName evidence="1">Uncharacterized protein</fullName>
    </submittedName>
</protein>
<dbReference type="AlphaFoldDB" id="A0A010RHB4"/>
<evidence type="ECO:0000313" key="1">
    <source>
        <dbReference type="EMBL" id="EXF77229.1"/>
    </source>
</evidence>
<keyword evidence="2" id="KW-1185">Reference proteome</keyword>
<gene>
    <name evidence="1" type="ORF">CFIO01_04034</name>
</gene>
<organism evidence="1 2">
    <name type="scientific">Colletotrichum fioriniae PJ7</name>
    <dbReference type="NCBI Taxonomy" id="1445577"/>
    <lineage>
        <taxon>Eukaryota</taxon>
        <taxon>Fungi</taxon>
        <taxon>Dikarya</taxon>
        <taxon>Ascomycota</taxon>
        <taxon>Pezizomycotina</taxon>
        <taxon>Sordariomycetes</taxon>
        <taxon>Hypocreomycetidae</taxon>
        <taxon>Glomerellales</taxon>
        <taxon>Glomerellaceae</taxon>
        <taxon>Colletotrichum</taxon>
        <taxon>Colletotrichum acutatum species complex</taxon>
    </lineage>
</organism>
<dbReference type="EMBL" id="JARH01000733">
    <property type="protein sequence ID" value="EXF77229.1"/>
    <property type="molecule type" value="Genomic_DNA"/>
</dbReference>
<dbReference type="HOGENOM" id="CLU_1602564_0_0_1"/>
<accession>A0A010RHB4</accession>